<sequence length="223" mass="26112">MENTEWIDIWKQQNAKIEKTLAINEFLLKEVINDKARTSLKSLIQLKTAGIIAFVFYLLLLSYALVYALSNYSSAWNYFIVSISVIALVNIKGFADYVKHLVWTNHINYNGSIMEIQQQLSRLQLSIISHVKTMCLQFPFYTTFYLSDKWFPREAGSGYLIFQVVLTSAFIYFSYWLYKNQKPENLDKKWFRNMIAGSGGKSVMQAMKFYQEMEAFNRDDKQA</sequence>
<dbReference type="Proteomes" id="UP000240572">
    <property type="component" value="Unassembled WGS sequence"/>
</dbReference>
<evidence type="ECO:0000256" key="1">
    <source>
        <dbReference type="SAM" id="Phobius"/>
    </source>
</evidence>
<dbReference type="OrthoDB" id="5706484at2"/>
<accession>A0A2P8CT59</accession>
<feature type="transmembrane region" description="Helical" evidence="1">
    <location>
        <begin position="75"/>
        <end position="95"/>
    </location>
</feature>
<organism evidence="2 3">
    <name type="scientific">Taibaiella chishuiensis</name>
    <dbReference type="NCBI Taxonomy" id="1434707"/>
    <lineage>
        <taxon>Bacteria</taxon>
        <taxon>Pseudomonadati</taxon>
        <taxon>Bacteroidota</taxon>
        <taxon>Chitinophagia</taxon>
        <taxon>Chitinophagales</taxon>
        <taxon>Chitinophagaceae</taxon>
        <taxon>Taibaiella</taxon>
    </lineage>
</organism>
<dbReference type="RefSeq" id="WP_106525308.1">
    <property type="nucleotide sequence ID" value="NZ_PYGD01000015.1"/>
</dbReference>
<feature type="transmembrane region" description="Helical" evidence="1">
    <location>
        <begin position="158"/>
        <end position="178"/>
    </location>
</feature>
<keyword evidence="1" id="KW-0812">Transmembrane</keyword>
<dbReference type="EMBL" id="PYGD01000015">
    <property type="protein sequence ID" value="PSK88139.1"/>
    <property type="molecule type" value="Genomic_DNA"/>
</dbReference>
<gene>
    <name evidence="2" type="ORF">B0I18_11533</name>
</gene>
<reference evidence="2 3" key="1">
    <citation type="submission" date="2018-03" db="EMBL/GenBank/DDBJ databases">
        <title>Genomic Encyclopedia of Type Strains, Phase III (KMG-III): the genomes of soil and plant-associated and newly described type strains.</title>
        <authorList>
            <person name="Whitman W."/>
        </authorList>
    </citation>
    <scope>NUCLEOTIDE SEQUENCE [LARGE SCALE GENOMIC DNA]</scope>
    <source>
        <strain evidence="2 3">CGMCC 1.12700</strain>
    </source>
</reference>
<dbReference type="AlphaFoldDB" id="A0A2P8CT59"/>
<protein>
    <submittedName>
        <fullName evidence="2">Uncharacterized protein</fullName>
    </submittedName>
</protein>
<keyword evidence="1" id="KW-0472">Membrane</keyword>
<feature type="transmembrane region" description="Helical" evidence="1">
    <location>
        <begin position="49"/>
        <end position="69"/>
    </location>
</feature>
<proteinExistence type="predicted"/>
<name>A0A2P8CT59_9BACT</name>
<evidence type="ECO:0000313" key="2">
    <source>
        <dbReference type="EMBL" id="PSK88139.1"/>
    </source>
</evidence>
<evidence type="ECO:0000313" key="3">
    <source>
        <dbReference type="Proteomes" id="UP000240572"/>
    </source>
</evidence>
<comment type="caution">
    <text evidence="2">The sequence shown here is derived from an EMBL/GenBank/DDBJ whole genome shotgun (WGS) entry which is preliminary data.</text>
</comment>
<keyword evidence="3" id="KW-1185">Reference proteome</keyword>
<keyword evidence="1" id="KW-1133">Transmembrane helix</keyword>